<feature type="region of interest" description="Disordered" evidence="9">
    <location>
        <begin position="324"/>
        <end position="344"/>
    </location>
</feature>
<feature type="compositionally biased region" description="Basic residues" evidence="9">
    <location>
        <begin position="1"/>
        <end position="12"/>
    </location>
</feature>
<evidence type="ECO:0000313" key="12">
    <source>
        <dbReference type="Proteomes" id="UP000028837"/>
    </source>
</evidence>
<feature type="compositionally biased region" description="Acidic residues" evidence="9">
    <location>
        <begin position="2312"/>
        <end position="2329"/>
    </location>
</feature>
<feature type="compositionally biased region" description="Low complexity" evidence="9">
    <location>
        <begin position="949"/>
        <end position="996"/>
    </location>
</feature>
<keyword evidence="2" id="KW-0723">Serine/threonine-protein kinase</keyword>
<accession>A0A086KRW8</accession>
<organism evidence="11 12">
    <name type="scientific">Toxoplasma gondii GAB2-2007-GAL-DOM2</name>
    <dbReference type="NCBI Taxonomy" id="1130820"/>
    <lineage>
        <taxon>Eukaryota</taxon>
        <taxon>Sar</taxon>
        <taxon>Alveolata</taxon>
        <taxon>Apicomplexa</taxon>
        <taxon>Conoidasida</taxon>
        <taxon>Coccidia</taxon>
        <taxon>Eucoccidiorida</taxon>
        <taxon>Eimeriorina</taxon>
        <taxon>Sarcocystidae</taxon>
        <taxon>Toxoplasma</taxon>
    </lineage>
</organism>
<feature type="compositionally biased region" description="Polar residues" evidence="9">
    <location>
        <begin position="237"/>
        <end position="251"/>
    </location>
</feature>
<keyword evidence="6" id="KW-0067">ATP-binding</keyword>
<dbReference type="Proteomes" id="UP000028837">
    <property type="component" value="Unassembled WGS sequence"/>
</dbReference>
<feature type="region of interest" description="Disordered" evidence="9">
    <location>
        <begin position="1409"/>
        <end position="1465"/>
    </location>
</feature>
<dbReference type="PANTHER" id="PTHR48012:SF10">
    <property type="entry name" value="FI20177P1"/>
    <property type="match status" value="1"/>
</dbReference>
<feature type="compositionally biased region" description="Polar residues" evidence="9">
    <location>
        <begin position="55"/>
        <end position="69"/>
    </location>
</feature>
<feature type="compositionally biased region" description="Low complexity" evidence="9">
    <location>
        <begin position="2106"/>
        <end position="2116"/>
    </location>
</feature>
<feature type="compositionally biased region" description="Low complexity" evidence="9">
    <location>
        <begin position="636"/>
        <end position="646"/>
    </location>
</feature>
<dbReference type="Gene3D" id="1.10.510.10">
    <property type="entry name" value="Transferase(Phosphotransferase) domain 1"/>
    <property type="match status" value="1"/>
</dbReference>
<dbReference type="VEuPathDB" id="ToxoDB:TGDOM2_245580"/>
<sequence>MGGTRGRRPARGRRAENVPSSPKSLASGVAASLSCSARRLGKSEDTKSGGEKKGQTANSRGETPETTTGCADLGTVEASSKRRRPAEKGKPLPLPPPVACAPTVATASPQGTPKSTEDLSAASPLAFSNSACPSAPRPSVEPRPPARDLREGDSVGRAETHVSSPGHCAGPASLPFSFSFSFTPRQRLPAVDPPLKAANLQLPDDGGVSSVGFEPAAFLGVFQNDVRGHFPPLDSRPSLQETASQRPSTLARSVGAEPNYLRPRLLRPLRLHGVQAPAADAGASPPETGQFRALGDALAAEQPRPGAEAEGLLGRELAADVDGDVGLLEGGDGGRKGRDEAGASSRRVGFARLRTFDKTNQVFQLSAEEEASLLRLAEEQHERLFADEGKRRWLKQWVEPAQAGVSGAAALSPLGRARQTFLISPSPAWGAPLPALAEELTKKKLPLPVASKAVRRLTPLPASLVSSTPEAKLTEPRDGAQPDAQRAARYSDRLPAEKAEVDAGASTAGDPESPAAYGLQPSADAGAEPVRGRPRRVVIPRGAFKSHDAVRRGEAPVCLRFLAGSHASASPETAKGLTSSSVPDAASGTSETDPTRAPASAPTISGVSTVSPPAGSDPVRPVARPLSPAVSAAAASLAPSVPSVPRGETPEKARVPAGAADAVVEADASPDPTRGGARHGALQVGAELEVEKEDDETKERNLLIFLCSLEQAICQWAATATLCHHSLFSEEESARRPSAVVTGRGGDQRGAREETRGATARLAAAADRKLHAVCSRKILDDAHAFSPLLASSLASASSSQPSKDDISSFWRALLPVKPPDMPLEEFVVWCQRPLGMNVSEYLRILSGHEALECLPSTTQSPEALECLPSTPQSPEAHECPPPTPQSPEALEKAAMSMCPEEKERDPRSQEKRGRRPRLSLTSPTGTSSLSLPCSFSAGAATEKSRRSDASSLRRSSTSASLSSSPSSPSSSSAPIASSADSPAGPVSSSTSPSSCSPSSACSPSCSLSSVSTACVWQHLYRWSEANAADLGAVLDGYVDFDEERRRALKKQRHLQRQFAIYSKLCSTMRRNFATLLPRQLRTIRAGMFFTISQSALSHGRLLNLVSWQPPESPALPFASLFLSPSSSLCSSSCASSVGVPSSSEERPLKTNACSLPVASPRGMSAPTVSTSLLPPVAEGGFPANAKAPERATERADKHEEGEARAARSGTRILRQRGLVAAEYFADREGLLRDLVASFPGRSNAQGDRGGVSGGPTGEAEAEAEAGDPEETTGCVEATGKNRAAHAGFRVGENTHTGKAFYYLRAVDALEKRFEDMHGVAQRQRDRLQAVAEFGLFPPAPEEIPRGCQVWRCLNLTYATVLWLLFHGASASLLVMRVSRLRPHPDLQVCLHSLQVENAVFSVRRQLASSPSSLAPSPSRLSSVLPLSPHSSSRREDQAAERDGGDRRDVLATETGDRRDTLGEKERQLVSELVGRALATARRLAGEEEGSETKREGREEEREEEGLPAVQRPGSLIAAKDAYLAGDHLVEIAPHLEDVSLTQHLEKHGVYKGERDVQRVRQIIFLLIRLLEEAPDHSVLLPVKTSRVYLRQRRLVLYIGVPASAACIPLSALLSCRSVASAPPESRREKSETAQGADENATAREANRVLAKQIEGAKQEELEYVLSRDFGVSVLDAMRQPTVASVLGWTEPLDSRLPPECFPCDRLSLTPSSERASGDSPRVSSSSFLPLYPTKPVDVSKAHTWMLGVLLYRIVCGEEKPVSSSVARASLASSSSLSAETCPFDLSACSDESARRFLAWCLTPDPRRRPLVRDLLRHPFLAGLGDSYDATVHPSSPLGGEERRDRRQLLRRDGALEPSGESMLDCGGSFDESEARTEASFLGESDSEPACSERAANACDEHNASHTPRASAGARRSADACRPGASGASGASGAAGWGRPSGGSRRSSVPRLLDGSSSDASPVASARRRRRAGASSPVRDPWGRGLRDSSASFSFSAGAALRRTSENTQPRLRGSQSRRPASASGSDRHAREGPEREGETGLNASPGRSGETDAASPKRRSTMHGSRLRRRSSSSGRGERENRRKSTGGRVDSRRHSAGASPQRVKTLPSPLSPATTPRRRADEETRKTQPDQPRGSRRTSARSQTSACASPAKLHAAYGRQGARAAAGTHALHAEASASFTPGSVRRRQRVSESLRRSGREVRSSSRVIGDEEVERVETGRSLFYRRKRDSETGSSPVSQRKKPRGEAPVDALLSRSRREQGGNTRLLACSEALFGDVERMVPELIGRQRDGREDGVAFYGGNDPLSIGLPSEDDEEWRESSQEEDEEE</sequence>
<evidence type="ECO:0000256" key="2">
    <source>
        <dbReference type="ARBA" id="ARBA00022527"/>
    </source>
</evidence>
<feature type="compositionally biased region" description="Basic and acidic residues" evidence="9">
    <location>
        <begin position="489"/>
        <end position="501"/>
    </location>
</feature>
<feature type="compositionally biased region" description="Low complexity" evidence="9">
    <location>
        <begin position="1941"/>
        <end position="1964"/>
    </location>
</feature>
<dbReference type="GO" id="GO:0005737">
    <property type="term" value="C:cytoplasm"/>
    <property type="evidence" value="ECO:0007669"/>
    <property type="project" value="TreeGrafter"/>
</dbReference>
<dbReference type="InterPro" id="IPR000719">
    <property type="entry name" value="Prot_kinase_dom"/>
</dbReference>
<evidence type="ECO:0000259" key="10">
    <source>
        <dbReference type="PROSITE" id="PS50011"/>
    </source>
</evidence>
<feature type="compositionally biased region" description="Basic and acidic residues" evidence="9">
    <location>
        <begin position="144"/>
        <end position="160"/>
    </location>
</feature>
<keyword evidence="3" id="KW-0808">Transferase</keyword>
<dbReference type="GO" id="GO:0005524">
    <property type="term" value="F:ATP binding"/>
    <property type="evidence" value="ECO:0007669"/>
    <property type="project" value="UniProtKB-KW"/>
</dbReference>
<feature type="compositionally biased region" description="Low complexity" evidence="9">
    <location>
        <begin position="918"/>
        <end position="934"/>
    </location>
</feature>
<dbReference type="PROSITE" id="PS50011">
    <property type="entry name" value="PROTEIN_KINASE_DOM"/>
    <property type="match status" value="1"/>
</dbReference>
<reference evidence="11 12" key="1">
    <citation type="submission" date="2014-02" db="EMBL/GenBank/DDBJ databases">
        <authorList>
            <person name="Sibley D."/>
            <person name="Venepally P."/>
            <person name="Karamycheva S."/>
            <person name="Hadjithomas M."/>
            <person name="Khan A."/>
            <person name="Brunk B."/>
            <person name="Roos D."/>
            <person name="Caler E."/>
            <person name="Lorenzi H."/>
        </authorList>
    </citation>
    <scope>NUCLEOTIDE SEQUENCE [LARGE SCALE GENOMIC DNA]</scope>
    <source>
        <strain evidence="11 12">GAB2-2007-GAL-DOM2</strain>
    </source>
</reference>
<feature type="region of interest" description="Disordered" evidence="9">
    <location>
        <begin position="862"/>
        <end position="996"/>
    </location>
</feature>
<feature type="compositionally biased region" description="Basic and acidic residues" evidence="9">
    <location>
        <begin position="1432"/>
        <end position="1465"/>
    </location>
</feature>
<feature type="compositionally biased region" description="Basic and acidic residues" evidence="9">
    <location>
        <begin position="899"/>
        <end position="911"/>
    </location>
</feature>
<dbReference type="PROSITE" id="PS51257">
    <property type="entry name" value="PROKAR_LIPOPROTEIN"/>
    <property type="match status" value="1"/>
</dbReference>
<dbReference type="OrthoDB" id="10252354at2759"/>
<feature type="compositionally biased region" description="Basic and acidic residues" evidence="9">
    <location>
        <begin position="1187"/>
        <end position="1205"/>
    </location>
</feature>
<feature type="compositionally biased region" description="Polar residues" evidence="9">
    <location>
        <begin position="602"/>
        <end position="611"/>
    </location>
</feature>
<feature type="region of interest" description="Disordered" evidence="9">
    <location>
        <begin position="1874"/>
        <end position="2266"/>
    </location>
</feature>
<feature type="compositionally biased region" description="Basic and acidic residues" evidence="9">
    <location>
        <begin position="41"/>
        <end position="54"/>
    </location>
</feature>
<evidence type="ECO:0000313" key="11">
    <source>
        <dbReference type="EMBL" id="KFG47136.1"/>
    </source>
</evidence>
<dbReference type="GO" id="GO:0004674">
    <property type="term" value="F:protein serine/threonine kinase activity"/>
    <property type="evidence" value="ECO:0007669"/>
    <property type="project" value="UniProtKB-KW"/>
</dbReference>
<evidence type="ECO:0000256" key="6">
    <source>
        <dbReference type="ARBA" id="ARBA00022840"/>
    </source>
</evidence>
<feature type="compositionally biased region" description="Basic and acidic residues" evidence="9">
    <location>
        <begin position="2286"/>
        <end position="2296"/>
    </location>
</feature>
<feature type="compositionally biased region" description="Low complexity" evidence="9">
    <location>
        <begin position="1988"/>
        <end position="1999"/>
    </location>
</feature>
<feature type="domain" description="Protein kinase" evidence="10">
    <location>
        <begin position="1455"/>
        <end position="1820"/>
    </location>
</feature>
<feature type="compositionally biased region" description="Polar residues" evidence="9">
    <location>
        <begin position="2005"/>
        <end position="2024"/>
    </location>
</feature>
<dbReference type="InterPro" id="IPR050629">
    <property type="entry name" value="STE20/SPS1-PAK"/>
</dbReference>
<dbReference type="EMBL" id="AHZU02000223">
    <property type="protein sequence ID" value="KFG47136.1"/>
    <property type="molecule type" value="Genomic_DNA"/>
</dbReference>
<keyword evidence="4" id="KW-0547">Nucleotide-binding</keyword>
<feature type="compositionally biased region" description="Low complexity" evidence="9">
    <location>
        <begin position="1908"/>
        <end position="1931"/>
    </location>
</feature>
<feature type="region of interest" description="Disordered" evidence="9">
    <location>
        <begin position="567"/>
        <end position="623"/>
    </location>
</feature>
<gene>
    <name evidence="11" type="ORF">TGDOM2_245580</name>
</gene>
<feature type="compositionally biased region" description="Low complexity" evidence="9">
    <location>
        <begin position="2141"/>
        <end position="2178"/>
    </location>
</feature>
<feature type="compositionally biased region" description="Basic and acidic residues" evidence="9">
    <location>
        <begin position="332"/>
        <end position="341"/>
    </location>
</feature>
<protein>
    <submittedName>
        <fullName evidence="11">Protein kinase domain protein</fullName>
    </submittedName>
</protein>
<evidence type="ECO:0000256" key="8">
    <source>
        <dbReference type="ARBA" id="ARBA00048679"/>
    </source>
</evidence>
<feature type="region of interest" description="Disordered" evidence="9">
    <location>
        <begin position="636"/>
        <end position="657"/>
    </location>
</feature>
<feature type="region of interest" description="Disordered" evidence="9">
    <location>
        <begin position="465"/>
        <end position="534"/>
    </location>
</feature>
<evidence type="ECO:0000256" key="9">
    <source>
        <dbReference type="SAM" id="MobiDB-lite"/>
    </source>
</evidence>
<feature type="compositionally biased region" description="Basic and acidic residues" evidence="9">
    <location>
        <begin position="2190"/>
        <end position="2204"/>
    </location>
</feature>
<dbReference type="PANTHER" id="PTHR48012">
    <property type="entry name" value="STERILE20-LIKE KINASE, ISOFORM B-RELATED"/>
    <property type="match status" value="1"/>
</dbReference>
<feature type="compositionally biased region" description="Low complexity" evidence="9">
    <location>
        <begin position="100"/>
        <end position="109"/>
    </location>
</feature>
<comment type="catalytic activity">
    <reaction evidence="8">
        <text>L-seryl-[protein] + ATP = O-phospho-L-seryl-[protein] + ADP + H(+)</text>
        <dbReference type="Rhea" id="RHEA:17989"/>
        <dbReference type="Rhea" id="RHEA-COMP:9863"/>
        <dbReference type="Rhea" id="RHEA-COMP:11604"/>
        <dbReference type="ChEBI" id="CHEBI:15378"/>
        <dbReference type="ChEBI" id="CHEBI:29999"/>
        <dbReference type="ChEBI" id="CHEBI:30616"/>
        <dbReference type="ChEBI" id="CHEBI:83421"/>
        <dbReference type="ChEBI" id="CHEBI:456216"/>
        <dbReference type="EC" id="2.7.11.1"/>
    </reaction>
</comment>
<feature type="compositionally biased region" description="Acidic residues" evidence="9">
    <location>
        <begin position="1259"/>
        <end position="1270"/>
    </location>
</feature>
<evidence type="ECO:0000256" key="7">
    <source>
        <dbReference type="ARBA" id="ARBA00047899"/>
    </source>
</evidence>
<feature type="compositionally biased region" description="Basic and acidic residues" evidence="9">
    <location>
        <begin position="2119"/>
        <end position="2129"/>
    </location>
</feature>
<evidence type="ECO:0000256" key="1">
    <source>
        <dbReference type="ARBA" id="ARBA00008874"/>
    </source>
</evidence>
<feature type="compositionally biased region" description="Basic residues" evidence="9">
    <location>
        <begin position="2056"/>
        <end position="2071"/>
    </location>
</feature>
<evidence type="ECO:0000256" key="4">
    <source>
        <dbReference type="ARBA" id="ARBA00022741"/>
    </source>
</evidence>
<comment type="similarity">
    <text evidence="1">Belongs to the protein kinase superfamily. STE Ser/Thr protein kinase family. STE20 subfamily.</text>
</comment>
<evidence type="ECO:0000256" key="5">
    <source>
        <dbReference type="ARBA" id="ARBA00022777"/>
    </source>
</evidence>
<evidence type="ECO:0000256" key="3">
    <source>
        <dbReference type="ARBA" id="ARBA00022679"/>
    </source>
</evidence>
<feature type="region of interest" description="Disordered" evidence="9">
    <location>
        <begin position="2286"/>
        <end position="2329"/>
    </location>
</feature>
<comment type="catalytic activity">
    <reaction evidence="7">
        <text>L-threonyl-[protein] + ATP = O-phospho-L-threonyl-[protein] + ADP + H(+)</text>
        <dbReference type="Rhea" id="RHEA:46608"/>
        <dbReference type="Rhea" id="RHEA-COMP:11060"/>
        <dbReference type="Rhea" id="RHEA-COMP:11605"/>
        <dbReference type="ChEBI" id="CHEBI:15378"/>
        <dbReference type="ChEBI" id="CHEBI:30013"/>
        <dbReference type="ChEBI" id="CHEBI:30616"/>
        <dbReference type="ChEBI" id="CHEBI:61977"/>
        <dbReference type="ChEBI" id="CHEBI:456216"/>
        <dbReference type="EC" id="2.7.11.1"/>
    </reaction>
</comment>
<keyword evidence="5 11" id="KW-0418">Kinase</keyword>
<feature type="compositionally biased region" description="Low complexity" evidence="9">
    <location>
        <begin position="1409"/>
        <end position="1430"/>
    </location>
</feature>
<dbReference type="InterPro" id="IPR011009">
    <property type="entry name" value="Kinase-like_dom_sf"/>
</dbReference>
<dbReference type="SUPFAM" id="SSF56112">
    <property type="entry name" value="Protein kinase-like (PK-like)"/>
    <property type="match status" value="1"/>
</dbReference>
<proteinExistence type="inferred from homology"/>
<feature type="compositionally biased region" description="Polar residues" evidence="9">
    <location>
        <begin position="567"/>
        <end position="592"/>
    </location>
</feature>
<feature type="region of interest" description="Disordered" evidence="9">
    <location>
        <begin position="1"/>
        <end position="168"/>
    </location>
</feature>
<feature type="region of interest" description="Disordered" evidence="9">
    <location>
        <begin position="1239"/>
        <end position="1271"/>
    </location>
</feature>
<feature type="compositionally biased region" description="Basic and acidic residues" evidence="9">
    <location>
        <begin position="2025"/>
        <end position="2038"/>
    </location>
</feature>
<comment type="caution">
    <text evidence="11">The sequence shown here is derived from an EMBL/GenBank/DDBJ whole genome shotgun (WGS) entry which is preliminary data.</text>
</comment>
<feature type="region of interest" description="Disordered" evidence="9">
    <location>
        <begin position="1480"/>
        <end position="1509"/>
    </location>
</feature>
<feature type="compositionally biased region" description="Gly residues" evidence="9">
    <location>
        <begin position="1247"/>
        <end position="1256"/>
    </location>
</feature>
<feature type="region of interest" description="Disordered" evidence="9">
    <location>
        <begin position="1178"/>
        <end position="1207"/>
    </location>
</feature>
<name>A0A086KRW8_TOXGO</name>
<feature type="compositionally biased region" description="Basic and acidic residues" evidence="9">
    <location>
        <begin position="1490"/>
        <end position="1499"/>
    </location>
</feature>
<feature type="region of interest" description="Disordered" evidence="9">
    <location>
        <begin position="231"/>
        <end position="256"/>
    </location>
</feature>